<accession>A0A923HYY4</accession>
<dbReference type="Pfam" id="PF07538">
    <property type="entry name" value="ChW"/>
    <property type="match status" value="3"/>
</dbReference>
<organism evidence="3 4">
    <name type="scientific">Acetobacterium paludosum</name>
    <dbReference type="NCBI Taxonomy" id="52693"/>
    <lineage>
        <taxon>Bacteria</taxon>
        <taxon>Bacillati</taxon>
        <taxon>Bacillota</taxon>
        <taxon>Clostridia</taxon>
        <taxon>Eubacteriales</taxon>
        <taxon>Eubacteriaceae</taxon>
        <taxon>Acetobacterium</taxon>
    </lineage>
</organism>
<evidence type="ECO:0000259" key="2">
    <source>
        <dbReference type="SMART" id="SM00635"/>
    </source>
</evidence>
<dbReference type="InterPro" id="IPR008964">
    <property type="entry name" value="Invasin/intimin_cell_adhesion"/>
</dbReference>
<keyword evidence="1" id="KW-0732">Signal</keyword>
<gene>
    <name evidence="3" type="ORF">GH810_12730</name>
</gene>
<feature type="domain" description="BIG2" evidence="2">
    <location>
        <begin position="445"/>
        <end position="526"/>
    </location>
</feature>
<comment type="caution">
    <text evidence="3">The sequence shown here is derived from an EMBL/GenBank/DDBJ whole genome shotgun (WGS) entry which is preliminary data.</text>
</comment>
<reference evidence="3" key="2">
    <citation type="submission" date="2020-10" db="EMBL/GenBank/DDBJ databases">
        <title>Comparative genomics of the Acetobacterium genus.</title>
        <authorList>
            <person name="Marshall C."/>
            <person name="May H."/>
            <person name="Norman S."/>
        </authorList>
    </citation>
    <scope>NUCLEOTIDE SEQUENCE</scope>
    <source>
        <strain evidence="3">DER-2019</strain>
    </source>
</reference>
<evidence type="ECO:0000313" key="3">
    <source>
        <dbReference type="EMBL" id="MBC3889179.1"/>
    </source>
</evidence>
<evidence type="ECO:0000256" key="1">
    <source>
        <dbReference type="SAM" id="SignalP"/>
    </source>
</evidence>
<name>A0A923HYY4_9FIRM</name>
<dbReference type="OrthoDB" id="2744137at2"/>
<feature type="signal peptide" evidence="1">
    <location>
        <begin position="1"/>
        <end position="36"/>
    </location>
</feature>
<keyword evidence="4" id="KW-1185">Reference proteome</keyword>
<protein>
    <recommendedName>
        <fullName evidence="2">BIG2 domain-containing protein</fullName>
    </recommendedName>
</protein>
<proteinExistence type="predicted"/>
<sequence>MRGNLRMERMTSKKSTIGLLFVMMLFSLIFSTGVFAADVQVGDDTTIGNIVETDAAIATPTTTTAVGVEYRGHVQDYGDYPTNGTWVQGDGQLGTTGESKRIEGFNIELTGGTAIPAGASIRYNVHIENEGWQNDPDNLTDTANWKANGEFAGSRAKSQRVEAIEIVLVGADGKPLPGYSVQYLVHGENYGWTQGWKADGAIAGTTHLCLRLEAIQIKIVKDAATAYNTAGTYGPQTGTEDVKNDVTVGADGVTLQNFHIKGDLIIAKEVGAGTVNLNNVTVDGNTYVRGGGPNSIHINGGSYNNIVVEKTASGNVRIVATDATGLAVVISEDTQGQDIILEGAFNSVDIKAPDVNVSTQGDTAIKEMNVAAGATGSEITLDSKTTVAHMVFDEATNVKGQGTIENADVNVNNVTYDKAPVQQKIAPTVTVPPATKNTATITVVPVTGVTVNSENNATTVAVDNSPLQMSTVITPSDATNKRIVWSVTNETGEATISANGLLTGTKAGNVTVTATNPSSGIAASKEIAVISQEYVSADDITIPDPAKTEISGVTITKADGKVNFINQLTVDSNGNVTGAAKTQLDSQTAGIGGDATKGYVGYTVNAPAKGELTKIVAYTRNDGEAVYSVTDVQNNHGSSDAKGDAILYQSIAEKNGSDWKPCLLTGKTQKILWYYADGTIRATYWNVSSVVSGNIARDSANTGGELISTVADNTVNFTAGEIKWYSANSGLGTVAGNRVGVKITAPEGFNPEFSDVAIDNHGYHWSDLAGDQNYFYWYPLVTAENKTFSATVDWSASAIQVFTVNTTGTTLETVPTVPILSTATVGETTLPDNDTHKWAEKYDHSIWQATANNSNSLDLTGTLDTVSDDTKAVGTEESHLLIFSIRPPAGVTPDGKTTLKITGMINDAAVEETSCTGSDFSMGLGKLVVWGIKAGETKLIINVDWDGTGTKYSEGTYTVNLAGLTLNTGSYSGPYLDQASNSFYANGMPVRISAVQEDKYATVITWKGGSVTLPDVYRLAVTDGAANTDGKKYSIFGGAKDGAVDTSSISMNGGTVDTIYGGGYGTSLDKSADVTSFAAMDINGGTVTNCVYGGAKLYGVTNAATVIIGNGVVNSICGGGEASLSNTDPTQSTGTLSGVLDYYKGTTTSAADVTGNYTKSAGIIVTGGTLETAIYGGGQGYGIVDQTSIEIDGGSVNNVCAGGIHGLTKMATVLFNGGTVEGQVYGVNSGYVGELSFNFNNAAIQNFRVGNLYATGSEVDAAEVLGTTTIGGQLPANSYVGGNILGDLNLSDATGTLVGTNPQDTNGTLTIPLVKIWTIGSGATLSIPAGSTLINNGTLKNDGTLTNNGTLTGEVI</sequence>
<dbReference type="SMART" id="SM00728">
    <property type="entry name" value="ChW"/>
    <property type="match status" value="3"/>
</dbReference>
<dbReference type="Gene3D" id="2.60.40.1080">
    <property type="match status" value="1"/>
</dbReference>
<reference evidence="3" key="1">
    <citation type="submission" date="2019-10" db="EMBL/GenBank/DDBJ databases">
        <authorList>
            <person name="Ross D.E."/>
            <person name="Gulliver D."/>
        </authorList>
    </citation>
    <scope>NUCLEOTIDE SEQUENCE</scope>
    <source>
        <strain evidence="3">DER-2019</strain>
    </source>
</reference>
<dbReference type="SMART" id="SM00635">
    <property type="entry name" value="BID_2"/>
    <property type="match status" value="1"/>
</dbReference>
<feature type="chain" id="PRO_5037180718" description="BIG2 domain-containing protein" evidence="1">
    <location>
        <begin position="37"/>
        <end position="1356"/>
    </location>
</feature>
<dbReference type="InterPro" id="IPR003343">
    <property type="entry name" value="Big_2"/>
</dbReference>
<evidence type="ECO:0000313" key="4">
    <source>
        <dbReference type="Proteomes" id="UP000616595"/>
    </source>
</evidence>
<dbReference type="EMBL" id="WJBD01000015">
    <property type="protein sequence ID" value="MBC3889179.1"/>
    <property type="molecule type" value="Genomic_DNA"/>
</dbReference>
<dbReference type="InterPro" id="IPR006637">
    <property type="entry name" value="ChW"/>
</dbReference>
<dbReference type="Proteomes" id="UP000616595">
    <property type="component" value="Unassembled WGS sequence"/>
</dbReference>
<dbReference type="Pfam" id="PF02368">
    <property type="entry name" value="Big_2"/>
    <property type="match status" value="1"/>
</dbReference>
<dbReference type="SUPFAM" id="SSF49373">
    <property type="entry name" value="Invasin/intimin cell-adhesion fragments"/>
    <property type="match status" value="1"/>
</dbReference>